<name>A0A8S4FHS3_PLUXY</name>
<protein>
    <submittedName>
        <fullName evidence="1">(diamondback moth) hypothetical protein</fullName>
    </submittedName>
</protein>
<reference evidence="1" key="1">
    <citation type="submission" date="2020-11" db="EMBL/GenBank/DDBJ databases">
        <authorList>
            <person name="Whiteford S."/>
        </authorList>
    </citation>
    <scope>NUCLEOTIDE SEQUENCE</scope>
</reference>
<dbReference type="EMBL" id="CAJHNJ030000035">
    <property type="protein sequence ID" value="CAG9127986.1"/>
    <property type="molecule type" value="Genomic_DNA"/>
</dbReference>
<feature type="non-terminal residue" evidence="1">
    <location>
        <position position="56"/>
    </location>
</feature>
<gene>
    <name evidence="1" type="ORF">PLXY2_LOCUS9087</name>
</gene>
<dbReference type="AlphaFoldDB" id="A0A8S4FHS3"/>
<organism evidence="1 2">
    <name type="scientific">Plutella xylostella</name>
    <name type="common">Diamondback moth</name>
    <name type="synonym">Plutella maculipennis</name>
    <dbReference type="NCBI Taxonomy" id="51655"/>
    <lineage>
        <taxon>Eukaryota</taxon>
        <taxon>Metazoa</taxon>
        <taxon>Ecdysozoa</taxon>
        <taxon>Arthropoda</taxon>
        <taxon>Hexapoda</taxon>
        <taxon>Insecta</taxon>
        <taxon>Pterygota</taxon>
        <taxon>Neoptera</taxon>
        <taxon>Endopterygota</taxon>
        <taxon>Lepidoptera</taxon>
        <taxon>Glossata</taxon>
        <taxon>Ditrysia</taxon>
        <taxon>Yponomeutoidea</taxon>
        <taxon>Plutellidae</taxon>
        <taxon>Plutella</taxon>
    </lineage>
</organism>
<evidence type="ECO:0000313" key="1">
    <source>
        <dbReference type="EMBL" id="CAG9127986.1"/>
    </source>
</evidence>
<sequence length="56" mass="6315">CVSCLQYPSLITSPPIFRFDWNACNALSRTRWCSASSMADCRYGLAPPQISSMRRV</sequence>
<dbReference type="Proteomes" id="UP000653454">
    <property type="component" value="Unassembled WGS sequence"/>
</dbReference>
<comment type="caution">
    <text evidence="1">The sequence shown here is derived from an EMBL/GenBank/DDBJ whole genome shotgun (WGS) entry which is preliminary data.</text>
</comment>
<evidence type="ECO:0000313" key="2">
    <source>
        <dbReference type="Proteomes" id="UP000653454"/>
    </source>
</evidence>
<accession>A0A8S4FHS3</accession>
<keyword evidence="2" id="KW-1185">Reference proteome</keyword>
<proteinExistence type="predicted"/>